<evidence type="ECO:0000313" key="3">
    <source>
        <dbReference type="Proteomes" id="UP000186583"/>
    </source>
</evidence>
<proteinExistence type="predicted"/>
<feature type="region of interest" description="Disordered" evidence="1">
    <location>
        <begin position="59"/>
        <end position="82"/>
    </location>
</feature>
<dbReference type="EMBL" id="MPGH01000088">
    <property type="protein sequence ID" value="OLN88232.1"/>
    <property type="molecule type" value="Genomic_DNA"/>
</dbReference>
<evidence type="ECO:0000313" key="2">
    <source>
        <dbReference type="EMBL" id="OLN88232.1"/>
    </source>
</evidence>
<protein>
    <submittedName>
        <fullName evidence="2">Uncharacterized protein</fullName>
    </submittedName>
</protein>
<keyword evidence="3" id="KW-1185">Reference proteome</keyword>
<name>A0A1Q8RV16_9PEZI</name>
<feature type="non-terminal residue" evidence="2">
    <location>
        <position position="112"/>
    </location>
</feature>
<organism evidence="2 3">
    <name type="scientific">Colletotrichum chlorophyti</name>
    <dbReference type="NCBI Taxonomy" id="708187"/>
    <lineage>
        <taxon>Eukaryota</taxon>
        <taxon>Fungi</taxon>
        <taxon>Dikarya</taxon>
        <taxon>Ascomycota</taxon>
        <taxon>Pezizomycotina</taxon>
        <taxon>Sordariomycetes</taxon>
        <taxon>Hypocreomycetidae</taxon>
        <taxon>Glomerellales</taxon>
        <taxon>Glomerellaceae</taxon>
        <taxon>Colletotrichum</taxon>
    </lineage>
</organism>
<evidence type="ECO:0000256" key="1">
    <source>
        <dbReference type="SAM" id="MobiDB-lite"/>
    </source>
</evidence>
<reference evidence="2 3" key="1">
    <citation type="submission" date="2016-11" db="EMBL/GenBank/DDBJ databases">
        <title>Draft Genome Assembly of Colletotrichum chlorophyti a pathogen of herbaceous plants.</title>
        <authorList>
            <person name="Gan P."/>
            <person name="Narusaka M."/>
            <person name="Tsushima A."/>
            <person name="Narusaka Y."/>
            <person name="Takano Y."/>
            <person name="Shirasu K."/>
        </authorList>
    </citation>
    <scope>NUCLEOTIDE SEQUENCE [LARGE SCALE GENOMIC DNA]</scope>
    <source>
        <strain evidence="2 3">NTL11</strain>
    </source>
</reference>
<comment type="caution">
    <text evidence="2">The sequence shown here is derived from an EMBL/GenBank/DDBJ whole genome shotgun (WGS) entry which is preliminary data.</text>
</comment>
<feature type="compositionally biased region" description="Low complexity" evidence="1">
    <location>
        <begin position="59"/>
        <end position="72"/>
    </location>
</feature>
<dbReference type="Proteomes" id="UP000186583">
    <property type="component" value="Unassembled WGS sequence"/>
</dbReference>
<accession>A0A1Q8RV16</accession>
<sequence>MRHESGSLAGNPRKLGSPPPPAVQSKSSINMDQSISCSGSLVGITPAFASVAAATTRSATFAPNPRPLHSLPAPGPTPPPAAALAVAQPWPALARSSSFFHLLNVPNATTAP</sequence>
<dbReference type="AlphaFoldDB" id="A0A1Q8RV16"/>
<feature type="region of interest" description="Disordered" evidence="1">
    <location>
        <begin position="1"/>
        <end position="30"/>
    </location>
</feature>
<gene>
    <name evidence="2" type="ORF">CCHL11_00512</name>
</gene>